<dbReference type="Proteomes" id="UP001358586">
    <property type="component" value="Chromosome 3"/>
</dbReference>
<feature type="domain" description="Reverse transcriptase Ty1/copia-type" evidence="1">
    <location>
        <begin position="81"/>
        <end position="184"/>
    </location>
</feature>
<dbReference type="InterPro" id="IPR013103">
    <property type="entry name" value="RVT_2"/>
</dbReference>
<sequence length="184" mass="21526">MSSDESDSDSPLRRLFSTAKGRFQLDLCTDCSNGDDKNYSCFVISVRDEGVPTRHQVSLLKWRVGRRSIYTPARRICHKGEKRKKVYQLQKVLYELKQAPRAWNIKIDSYFKPFGLIQSLSEPSLYVKVGVNGNFLIVCLYVDDVIYARIDMKMVEDFKRAMIKEFEMFDLGLMMFFLCFQVKQ</sequence>
<gene>
    <name evidence="2" type="ORF">PVK06_007313</name>
</gene>
<evidence type="ECO:0000259" key="1">
    <source>
        <dbReference type="Pfam" id="PF07727"/>
    </source>
</evidence>
<name>A0ABR0QHR5_GOSAR</name>
<comment type="caution">
    <text evidence="2">The sequence shown here is derived from an EMBL/GenBank/DDBJ whole genome shotgun (WGS) entry which is preliminary data.</text>
</comment>
<organism evidence="2 3">
    <name type="scientific">Gossypium arboreum</name>
    <name type="common">Tree cotton</name>
    <name type="synonym">Gossypium nanking</name>
    <dbReference type="NCBI Taxonomy" id="29729"/>
    <lineage>
        <taxon>Eukaryota</taxon>
        <taxon>Viridiplantae</taxon>
        <taxon>Streptophyta</taxon>
        <taxon>Embryophyta</taxon>
        <taxon>Tracheophyta</taxon>
        <taxon>Spermatophyta</taxon>
        <taxon>Magnoliopsida</taxon>
        <taxon>eudicotyledons</taxon>
        <taxon>Gunneridae</taxon>
        <taxon>Pentapetalae</taxon>
        <taxon>rosids</taxon>
        <taxon>malvids</taxon>
        <taxon>Malvales</taxon>
        <taxon>Malvaceae</taxon>
        <taxon>Malvoideae</taxon>
        <taxon>Gossypium</taxon>
    </lineage>
</organism>
<protein>
    <recommendedName>
        <fullName evidence="1">Reverse transcriptase Ty1/copia-type domain-containing protein</fullName>
    </recommendedName>
</protein>
<keyword evidence="3" id="KW-1185">Reference proteome</keyword>
<dbReference type="Pfam" id="PF07727">
    <property type="entry name" value="RVT_2"/>
    <property type="match status" value="1"/>
</dbReference>
<proteinExistence type="predicted"/>
<evidence type="ECO:0000313" key="3">
    <source>
        <dbReference type="Proteomes" id="UP001358586"/>
    </source>
</evidence>
<reference evidence="2 3" key="1">
    <citation type="submission" date="2023-03" db="EMBL/GenBank/DDBJ databases">
        <title>WGS of Gossypium arboreum.</title>
        <authorList>
            <person name="Yu D."/>
        </authorList>
    </citation>
    <scope>NUCLEOTIDE SEQUENCE [LARGE SCALE GENOMIC DNA]</scope>
    <source>
        <tissue evidence="2">Leaf</tissue>
    </source>
</reference>
<accession>A0ABR0QHR5</accession>
<dbReference type="EMBL" id="JARKNE010000003">
    <property type="protein sequence ID" value="KAK5838581.1"/>
    <property type="molecule type" value="Genomic_DNA"/>
</dbReference>
<evidence type="ECO:0000313" key="2">
    <source>
        <dbReference type="EMBL" id="KAK5838581.1"/>
    </source>
</evidence>